<dbReference type="PROSITE" id="PS51419">
    <property type="entry name" value="RAB"/>
    <property type="match status" value="1"/>
</dbReference>
<sequence>MPWLEGPTRFARAFTVISACLANARRNKQVGHQDHREHSTQPAQVQATRNETPAQPPEAPLLRSEAVHESRWDELKARGAFSLTADNAAIVAVLVLGAQGIGKKSLLRRLLYDDINGGLKMAQAQLDMSDEDVRFYCDGRIYQVEVLFASDDIFSYYHALDIYAYYGVIVAYDIRSYESFRQVPRLCDAVLHYCGPGGPPCPVMVVGLHSDAHDEERAVSGAEALKLATDRGFAFIECSAKTGSGVHETFSHFIPEAQKSKSGKTESVLSKLYAAAWLRTVVVRMQLASLEDRSS</sequence>
<dbReference type="InterPro" id="IPR001806">
    <property type="entry name" value="Small_GTPase"/>
</dbReference>
<accession>A0AAE0K4C8</accession>
<evidence type="ECO:0000256" key="1">
    <source>
        <dbReference type="ARBA" id="ARBA00022741"/>
    </source>
</evidence>
<dbReference type="SMART" id="SM00175">
    <property type="entry name" value="RAB"/>
    <property type="match status" value="1"/>
</dbReference>
<evidence type="ECO:0000313" key="4">
    <source>
        <dbReference type="EMBL" id="KAK3369367.1"/>
    </source>
</evidence>
<keyword evidence="5" id="KW-1185">Reference proteome</keyword>
<name>A0AAE0K4C8_9PEZI</name>
<dbReference type="SUPFAM" id="SSF52540">
    <property type="entry name" value="P-loop containing nucleoside triphosphate hydrolases"/>
    <property type="match status" value="1"/>
</dbReference>
<reference evidence="4" key="1">
    <citation type="journal article" date="2023" name="Mol. Phylogenet. Evol.">
        <title>Genome-scale phylogeny and comparative genomics of the fungal order Sordariales.</title>
        <authorList>
            <person name="Hensen N."/>
            <person name="Bonometti L."/>
            <person name="Westerberg I."/>
            <person name="Brannstrom I.O."/>
            <person name="Guillou S."/>
            <person name="Cros-Aarteil S."/>
            <person name="Calhoun S."/>
            <person name="Haridas S."/>
            <person name="Kuo A."/>
            <person name="Mondo S."/>
            <person name="Pangilinan J."/>
            <person name="Riley R."/>
            <person name="LaButti K."/>
            <person name="Andreopoulos B."/>
            <person name="Lipzen A."/>
            <person name="Chen C."/>
            <person name="Yan M."/>
            <person name="Daum C."/>
            <person name="Ng V."/>
            <person name="Clum A."/>
            <person name="Steindorff A."/>
            <person name="Ohm R.A."/>
            <person name="Martin F."/>
            <person name="Silar P."/>
            <person name="Natvig D.O."/>
            <person name="Lalanne C."/>
            <person name="Gautier V."/>
            <person name="Ament-Velasquez S.L."/>
            <person name="Kruys A."/>
            <person name="Hutchinson M.I."/>
            <person name="Powell A.J."/>
            <person name="Barry K."/>
            <person name="Miller A.N."/>
            <person name="Grigoriev I.V."/>
            <person name="Debuchy R."/>
            <person name="Gladieux P."/>
            <person name="Hiltunen Thoren M."/>
            <person name="Johannesson H."/>
        </authorList>
    </citation>
    <scope>NUCLEOTIDE SEQUENCE</scope>
    <source>
        <strain evidence="4">CBS 958.72</strain>
    </source>
</reference>
<comment type="caution">
    <text evidence="4">The sequence shown here is derived from an EMBL/GenBank/DDBJ whole genome shotgun (WGS) entry which is preliminary data.</text>
</comment>
<dbReference type="SMART" id="SM00174">
    <property type="entry name" value="RHO"/>
    <property type="match status" value="1"/>
</dbReference>
<evidence type="ECO:0000256" key="2">
    <source>
        <dbReference type="ARBA" id="ARBA00023134"/>
    </source>
</evidence>
<dbReference type="Proteomes" id="UP001287356">
    <property type="component" value="Unassembled WGS sequence"/>
</dbReference>
<dbReference type="AlphaFoldDB" id="A0AAE0K4C8"/>
<keyword evidence="4" id="KW-0378">Hydrolase</keyword>
<keyword evidence="1" id="KW-0547">Nucleotide-binding</keyword>
<protein>
    <submittedName>
        <fullName evidence="4">P-loop containing nucleoside triphosphate hydrolase protein</fullName>
    </submittedName>
</protein>
<keyword evidence="2" id="KW-0342">GTP-binding</keyword>
<dbReference type="EMBL" id="JAULSN010000006">
    <property type="protein sequence ID" value="KAK3369367.1"/>
    <property type="molecule type" value="Genomic_DNA"/>
</dbReference>
<dbReference type="PANTHER" id="PTHR47977">
    <property type="entry name" value="RAS-RELATED PROTEIN RAB"/>
    <property type="match status" value="1"/>
</dbReference>
<proteinExistence type="predicted"/>
<dbReference type="PROSITE" id="PS51421">
    <property type="entry name" value="RAS"/>
    <property type="match status" value="1"/>
</dbReference>
<dbReference type="Pfam" id="PF00071">
    <property type="entry name" value="Ras"/>
    <property type="match status" value="1"/>
</dbReference>
<evidence type="ECO:0000313" key="5">
    <source>
        <dbReference type="Proteomes" id="UP001287356"/>
    </source>
</evidence>
<organism evidence="4 5">
    <name type="scientific">Lasiosphaeria ovina</name>
    <dbReference type="NCBI Taxonomy" id="92902"/>
    <lineage>
        <taxon>Eukaryota</taxon>
        <taxon>Fungi</taxon>
        <taxon>Dikarya</taxon>
        <taxon>Ascomycota</taxon>
        <taxon>Pezizomycotina</taxon>
        <taxon>Sordariomycetes</taxon>
        <taxon>Sordariomycetidae</taxon>
        <taxon>Sordariales</taxon>
        <taxon>Lasiosphaeriaceae</taxon>
        <taxon>Lasiosphaeria</taxon>
    </lineage>
</organism>
<dbReference type="InterPro" id="IPR050227">
    <property type="entry name" value="Rab"/>
</dbReference>
<dbReference type="SMART" id="SM00173">
    <property type="entry name" value="RAS"/>
    <property type="match status" value="1"/>
</dbReference>
<evidence type="ECO:0000256" key="3">
    <source>
        <dbReference type="SAM" id="MobiDB-lite"/>
    </source>
</evidence>
<dbReference type="Gene3D" id="3.40.50.300">
    <property type="entry name" value="P-loop containing nucleotide triphosphate hydrolases"/>
    <property type="match status" value="1"/>
</dbReference>
<dbReference type="GO" id="GO:0005525">
    <property type="term" value="F:GTP binding"/>
    <property type="evidence" value="ECO:0007669"/>
    <property type="project" value="UniProtKB-KW"/>
</dbReference>
<feature type="region of interest" description="Disordered" evidence="3">
    <location>
        <begin position="27"/>
        <end position="63"/>
    </location>
</feature>
<reference evidence="4" key="2">
    <citation type="submission" date="2023-06" db="EMBL/GenBank/DDBJ databases">
        <authorList>
            <consortium name="Lawrence Berkeley National Laboratory"/>
            <person name="Haridas S."/>
            <person name="Hensen N."/>
            <person name="Bonometti L."/>
            <person name="Westerberg I."/>
            <person name="Brannstrom I.O."/>
            <person name="Guillou S."/>
            <person name="Cros-Aarteil S."/>
            <person name="Calhoun S."/>
            <person name="Kuo A."/>
            <person name="Mondo S."/>
            <person name="Pangilinan J."/>
            <person name="Riley R."/>
            <person name="Labutti K."/>
            <person name="Andreopoulos B."/>
            <person name="Lipzen A."/>
            <person name="Chen C."/>
            <person name="Yanf M."/>
            <person name="Daum C."/>
            <person name="Ng V."/>
            <person name="Clum A."/>
            <person name="Steindorff A."/>
            <person name="Ohm R."/>
            <person name="Martin F."/>
            <person name="Silar P."/>
            <person name="Natvig D."/>
            <person name="Lalanne C."/>
            <person name="Gautier V."/>
            <person name="Ament-Velasquez S.L."/>
            <person name="Kruys A."/>
            <person name="Hutchinson M.I."/>
            <person name="Powell A.J."/>
            <person name="Barry K."/>
            <person name="Miller A.N."/>
            <person name="Grigoriev I.V."/>
            <person name="Debuchy R."/>
            <person name="Gladieux P."/>
            <person name="Thoren M.H."/>
            <person name="Johannesson H."/>
        </authorList>
    </citation>
    <scope>NUCLEOTIDE SEQUENCE</scope>
    <source>
        <strain evidence="4">CBS 958.72</strain>
    </source>
</reference>
<dbReference type="GO" id="GO:0003924">
    <property type="term" value="F:GTPase activity"/>
    <property type="evidence" value="ECO:0007669"/>
    <property type="project" value="InterPro"/>
</dbReference>
<feature type="compositionally biased region" description="Polar residues" evidence="3">
    <location>
        <begin position="40"/>
        <end position="53"/>
    </location>
</feature>
<gene>
    <name evidence="4" type="ORF">B0T24DRAFT_632457</name>
</gene>
<dbReference type="InterPro" id="IPR027417">
    <property type="entry name" value="P-loop_NTPase"/>
</dbReference>
<dbReference type="PRINTS" id="PR00449">
    <property type="entry name" value="RASTRNSFRMNG"/>
</dbReference>